<gene>
    <name evidence="3" type="ORF">Y900_027760</name>
</gene>
<keyword evidence="2" id="KW-0812">Transmembrane</keyword>
<feature type="transmembrane region" description="Helical" evidence="2">
    <location>
        <begin position="12"/>
        <end position="33"/>
    </location>
</feature>
<name>A0A064CEA8_9MYCO</name>
<comment type="caution">
    <text evidence="3">The sequence shown here is derived from an EMBL/GenBank/DDBJ whole genome shotgun (WGS) entry which is preliminary data.</text>
</comment>
<dbReference type="eggNOG" id="ENOG50325N2">
    <property type="taxonomic scope" value="Bacteria"/>
</dbReference>
<keyword evidence="2" id="KW-0472">Membrane</keyword>
<evidence type="ECO:0000256" key="2">
    <source>
        <dbReference type="SAM" id="Phobius"/>
    </source>
</evidence>
<feature type="region of interest" description="Disordered" evidence="1">
    <location>
        <begin position="43"/>
        <end position="66"/>
    </location>
</feature>
<sequence length="101" mass="9985">MSNNDMPLSDSLARARGIAVVIGLGAVVAAFVLTMIQRDDSPGAADLPVAGSGSAPVNTSYAPPVEGDMTGMNLGATVIDTTTPPTALPTSIAVPAIKAGH</sequence>
<dbReference type="AlphaFoldDB" id="A0A064CEA8"/>
<protein>
    <submittedName>
        <fullName evidence="3">Uncharacterized protein</fullName>
    </submittedName>
</protein>
<organism evidence="3 4">
    <name type="scientific">Mycolicibacterium aromaticivorans JS19b1 = JCM 16368</name>
    <dbReference type="NCBI Taxonomy" id="1440774"/>
    <lineage>
        <taxon>Bacteria</taxon>
        <taxon>Bacillati</taxon>
        <taxon>Actinomycetota</taxon>
        <taxon>Actinomycetes</taxon>
        <taxon>Mycobacteriales</taxon>
        <taxon>Mycobacteriaceae</taxon>
        <taxon>Mycolicibacterium</taxon>
    </lineage>
</organism>
<dbReference type="EMBL" id="JALN02000002">
    <property type="protein sequence ID" value="KDE97087.1"/>
    <property type="molecule type" value="Genomic_DNA"/>
</dbReference>
<evidence type="ECO:0000313" key="4">
    <source>
        <dbReference type="Proteomes" id="UP000022835"/>
    </source>
</evidence>
<keyword evidence="4" id="KW-1185">Reference proteome</keyword>
<proteinExistence type="predicted"/>
<dbReference type="OrthoDB" id="4753557at2"/>
<dbReference type="RefSeq" id="WP_036348320.1">
    <property type="nucleotide sequence ID" value="NZ_JALN02000002.1"/>
</dbReference>
<evidence type="ECO:0000313" key="3">
    <source>
        <dbReference type="EMBL" id="KDE97087.1"/>
    </source>
</evidence>
<dbReference type="Proteomes" id="UP000022835">
    <property type="component" value="Unassembled WGS sequence"/>
</dbReference>
<evidence type="ECO:0000256" key="1">
    <source>
        <dbReference type="SAM" id="MobiDB-lite"/>
    </source>
</evidence>
<accession>A0A064CEA8</accession>
<reference evidence="3" key="1">
    <citation type="submission" date="2014-05" db="EMBL/GenBank/DDBJ databases">
        <title>Genome sequence of Mycobacterium aromaticivorans strain JS19b1T (= DSM 45407T).</title>
        <authorList>
            <person name="Kwak Y."/>
            <person name="Park G.-S."/>
            <person name="Li Q.X."/>
            <person name="Lee S.-E."/>
            <person name="Shin J.-H."/>
        </authorList>
    </citation>
    <scope>NUCLEOTIDE SEQUENCE [LARGE SCALE GENOMIC DNA]</scope>
    <source>
        <strain evidence="3">JS19b1</strain>
    </source>
</reference>
<keyword evidence="2" id="KW-1133">Transmembrane helix</keyword>